<comment type="caution">
    <text evidence="4">The sequence shown here is derived from an EMBL/GenBank/DDBJ whole genome shotgun (WGS) entry which is preliminary data.</text>
</comment>
<dbReference type="PANTHER" id="PTHR13602:SF2">
    <property type="entry name" value="UPF0488 PROTEIN C8ORF33"/>
    <property type="match status" value="1"/>
</dbReference>
<evidence type="ECO:0000256" key="2">
    <source>
        <dbReference type="SAM" id="MobiDB-lite"/>
    </source>
</evidence>
<feature type="region of interest" description="Disordered" evidence="2">
    <location>
        <begin position="100"/>
        <end position="159"/>
    </location>
</feature>
<gene>
    <name evidence="4" type="ORF">AMEX_G8481</name>
</gene>
<organism evidence="4 5">
    <name type="scientific">Astyanax mexicanus</name>
    <name type="common">Blind cave fish</name>
    <name type="synonym">Astyanax fasciatus mexicanus</name>
    <dbReference type="NCBI Taxonomy" id="7994"/>
    <lineage>
        <taxon>Eukaryota</taxon>
        <taxon>Metazoa</taxon>
        <taxon>Chordata</taxon>
        <taxon>Craniata</taxon>
        <taxon>Vertebrata</taxon>
        <taxon>Euteleostomi</taxon>
        <taxon>Actinopterygii</taxon>
        <taxon>Neopterygii</taxon>
        <taxon>Teleostei</taxon>
        <taxon>Ostariophysi</taxon>
        <taxon>Characiformes</taxon>
        <taxon>Characoidei</taxon>
        <taxon>Acestrorhamphidae</taxon>
        <taxon>Acestrorhamphinae</taxon>
        <taxon>Astyanax</taxon>
    </lineage>
</organism>
<dbReference type="InterPro" id="IPR029274">
    <property type="entry name" value="DUF4615"/>
</dbReference>
<feature type="chain" id="PRO_5035907930" evidence="3">
    <location>
        <begin position="25"/>
        <end position="328"/>
    </location>
</feature>
<feature type="compositionally biased region" description="Basic residues" evidence="2">
    <location>
        <begin position="131"/>
        <end position="148"/>
    </location>
</feature>
<evidence type="ECO:0000256" key="1">
    <source>
        <dbReference type="ARBA" id="ARBA00005707"/>
    </source>
</evidence>
<accession>A0A8T2LXQ8</accession>
<evidence type="ECO:0000256" key="3">
    <source>
        <dbReference type="SAM" id="SignalP"/>
    </source>
</evidence>
<keyword evidence="3" id="KW-0732">Signal</keyword>
<dbReference type="EMBL" id="JAICCE010000006">
    <property type="protein sequence ID" value="KAG9276190.1"/>
    <property type="molecule type" value="Genomic_DNA"/>
</dbReference>
<evidence type="ECO:0000313" key="4">
    <source>
        <dbReference type="EMBL" id="KAG9276190.1"/>
    </source>
</evidence>
<feature type="region of interest" description="Disordered" evidence="2">
    <location>
        <begin position="263"/>
        <end position="312"/>
    </location>
</feature>
<feature type="compositionally biased region" description="Low complexity" evidence="2">
    <location>
        <begin position="112"/>
        <end position="123"/>
    </location>
</feature>
<proteinExistence type="inferred from homology"/>
<name>A0A8T2LXQ8_ASTMX</name>
<feature type="compositionally biased region" description="Basic and acidic residues" evidence="2">
    <location>
        <begin position="278"/>
        <end position="310"/>
    </location>
</feature>
<dbReference type="AlphaFoldDB" id="A0A8T2LXQ8"/>
<dbReference type="PANTHER" id="PTHR13602">
    <property type="entry name" value="UPF0488 PROTEIN C8ORF33"/>
    <property type="match status" value="1"/>
</dbReference>
<protein>
    <submittedName>
        <fullName evidence="4">Uncharacterized protein</fullName>
    </submittedName>
</protein>
<sequence>MGSLQLTTILSFLLFVYFDVPTFSHIYISLCLCFVKGPQGENCSTLADFHWKRSDNSFTFNFLSQAPPCLGYSLVEPKQADCSKAGSSFAFNFQIPVQTAQSGEPEDEAMQTETTETGETATELSAVASKSKVKNKKKKQQQQQKKKGGGGEEVVVDKQQKKINKVTEEAPKQENVEMSPDEQLNRELDWCIEQLELGLRTQKSSAKQKEEASRALKTLRSSKAPLVKKRQVMRAVSGDYRKKMEEEKNKQFKLIQSAMTTARVSAVSEPSRRPVFHRRAETKRDTTPSTDKPQDTHGRSHAVEQTDGHTEQFVFRPSQEEFCFNFDV</sequence>
<dbReference type="Proteomes" id="UP000752171">
    <property type="component" value="Unassembled WGS sequence"/>
</dbReference>
<reference evidence="4 5" key="1">
    <citation type="submission" date="2021-07" db="EMBL/GenBank/DDBJ databases">
        <authorList>
            <person name="Imarazene B."/>
            <person name="Zahm M."/>
            <person name="Klopp C."/>
            <person name="Cabau C."/>
            <person name="Beille S."/>
            <person name="Jouanno E."/>
            <person name="Castinel A."/>
            <person name="Lluch J."/>
            <person name="Gil L."/>
            <person name="Kuchtly C."/>
            <person name="Lopez Roques C."/>
            <person name="Donnadieu C."/>
            <person name="Parrinello H."/>
            <person name="Journot L."/>
            <person name="Du K."/>
            <person name="Schartl M."/>
            <person name="Retaux S."/>
            <person name="Guiguen Y."/>
        </authorList>
    </citation>
    <scope>NUCLEOTIDE SEQUENCE [LARGE SCALE GENOMIC DNA]</scope>
    <source>
        <strain evidence="4">Pach_M1</strain>
        <tissue evidence="4">Testis</tissue>
    </source>
</reference>
<evidence type="ECO:0000313" key="5">
    <source>
        <dbReference type="Proteomes" id="UP000752171"/>
    </source>
</evidence>
<feature type="signal peptide" evidence="3">
    <location>
        <begin position="1"/>
        <end position="24"/>
    </location>
</feature>
<dbReference type="Pfam" id="PF15393">
    <property type="entry name" value="DUF4615"/>
    <property type="match status" value="1"/>
</dbReference>
<comment type="similarity">
    <text evidence="1">Belongs to the UPF0488 family.</text>
</comment>